<accession>A0AA97P2K7</accession>
<dbReference type="Gene3D" id="3.40.1090.10">
    <property type="entry name" value="Cytosolic phospholipase A2 catalytic domain"/>
    <property type="match status" value="1"/>
</dbReference>
<feature type="compositionally biased region" description="Basic residues" evidence="1">
    <location>
        <begin position="348"/>
        <end position="361"/>
    </location>
</feature>
<dbReference type="InterPro" id="IPR016035">
    <property type="entry name" value="Acyl_Trfase/lysoPLipase"/>
</dbReference>
<protein>
    <submittedName>
        <fullName evidence="2">Uncharacterized protein</fullName>
    </submittedName>
</protein>
<dbReference type="GO" id="GO:0047499">
    <property type="term" value="F:calcium-independent phospholipase A2 activity"/>
    <property type="evidence" value="ECO:0007669"/>
    <property type="project" value="TreeGrafter"/>
</dbReference>
<sequence>MNGWDIAKCLATFKQLSHTAFQRRASLKIPLVSAVLQFLISIICDGRYPPKNLESVLQRVFGRKCILDSSVESEMGILAGIIVTNIKDTSASVFTNYNAVGNRKNHCDYSVMTTDPAARPLLWEIIRCATAAPLAFWKLGDSDRAWKQLLSQQTIENSKSGFFRFDVKFPGAEPHLDDLSKMEEIEEAAQETMLQSPELNDLVSRIRAELFVFTLDGDAIPYRADNQYECTGSISCRLRANTAAFDALMTQLNGEAAFLQINNVTLPGDFWNGSCSDANGNFCTHVKIRVSRLDEPFQLCLHEGSGGGCHISGSPFTIQKLAEDQKLGARFGTIDHRRSVTEDSNEGRRKRQRIKKSRRKSERHEPALTTKQTSRPRIHDKHTMDEIRVQNDLIHKRPCTRSKKPVVKTVRFQLPADYRAKVRRRYEKD</sequence>
<dbReference type="Proteomes" id="UP000011086">
    <property type="component" value="Unassembled WGS sequence"/>
</dbReference>
<feature type="region of interest" description="Disordered" evidence="1">
    <location>
        <begin position="332"/>
        <end position="384"/>
    </location>
</feature>
<proteinExistence type="predicted"/>
<dbReference type="PANTHER" id="PTHR24185:SF8">
    <property type="entry name" value="PNPLA DOMAIN-CONTAINING PROTEIN"/>
    <property type="match status" value="1"/>
</dbReference>
<dbReference type="PANTHER" id="PTHR24185">
    <property type="entry name" value="CALCIUM-INDEPENDENT PHOSPHOLIPASE A2-GAMMA"/>
    <property type="match status" value="1"/>
</dbReference>
<reference evidence="2" key="1">
    <citation type="journal article" date="2012" name="PLoS Genet.">
        <title>Comparative analysis of the genomes of two field isolates of the rice blast fungus Magnaporthe oryzae.</title>
        <authorList>
            <person name="Xue M."/>
            <person name="Yang J."/>
            <person name="Li Z."/>
            <person name="Hu S."/>
            <person name="Yao N."/>
            <person name="Dean R.A."/>
            <person name="Zhao W."/>
            <person name="Shen M."/>
            <person name="Zhang H."/>
            <person name="Li C."/>
            <person name="Liu L."/>
            <person name="Cao L."/>
            <person name="Xu X."/>
            <person name="Xing Y."/>
            <person name="Hsiang T."/>
            <person name="Zhang Z."/>
            <person name="Xu J.R."/>
            <person name="Peng Y.L."/>
        </authorList>
    </citation>
    <scope>NUCLEOTIDE SEQUENCE</scope>
    <source>
        <strain evidence="2">Y34</strain>
    </source>
</reference>
<name>A0AA97P2K7_PYRO3</name>
<dbReference type="EMBL" id="JH792903">
    <property type="protein sequence ID" value="ELQ40828.1"/>
    <property type="molecule type" value="Genomic_DNA"/>
</dbReference>
<dbReference type="SUPFAM" id="SSF52151">
    <property type="entry name" value="FabD/lysophospholipase-like"/>
    <property type="match status" value="1"/>
</dbReference>
<organism evidence="2">
    <name type="scientific">Pyricularia oryzae (strain Y34)</name>
    <name type="common">Rice blast fungus</name>
    <name type="synonym">Magnaporthe oryzae</name>
    <dbReference type="NCBI Taxonomy" id="1143189"/>
    <lineage>
        <taxon>Eukaryota</taxon>
        <taxon>Fungi</taxon>
        <taxon>Dikarya</taxon>
        <taxon>Ascomycota</taxon>
        <taxon>Pezizomycotina</taxon>
        <taxon>Sordariomycetes</taxon>
        <taxon>Sordariomycetidae</taxon>
        <taxon>Magnaporthales</taxon>
        <taxon>Pyriculariaceae</taxon>
        <taxon>Pyricularia</taxon>
    </lineage>
</organism>
<evidence type="ECO:0000313" key="2">
    <source>
        <dbReference type="EMBL" id="ELQ40828.1"/>
    </source>
</evidence>
<gene>
    <name evidence="2" type="ORF">OOU_Y34scaffold00335g1</name>
</gene>
<evidence type="ECO:0000256" key="1">
    <source>
        <dbReference type="SAM" id="MobiDB-lite"/>
    </source>
</evidence>
<dbReference type="GO" id="GO:0019369">
    <property type="term" value="P:arachidonate metabolic process"/>
    <property type="evidence" value="ECO:0007669"/>
    <property type="project" value="TreeGrafter"/>
</dbReference>
<feature type="compositionally biased region" description="Basic and acidic residues" evidence="1">
    <location>
        <begin position="332"/>
        <end position="347"/>
    </location>
</feature>
<dbReference type="AlphaFoldDB" id="A0AA97P2K7"/>
<dbReference type="GO" id="GO:0016020">
    <property type="term" value="C:membrane"/>
    <property type="evidence" value="ECO:0007669"/>
    <property type="project" value="TreeGrafter"/>
</dbReference>